<proteinExistence type="predicted"/>
<dbReference type="OrthoDB" id="4174975at2"/>
<comment type="caution">
    <text evidence="2">The sequence shown here is derived from an EMBL/GenBank/DDBJ whole genome shotgun (WGS) entry which is preliminary data.</text>
</comment>
<feature type="transmembrane region" description="Helical" evidence="1">
    <location>
        <begin position="140"/>
        <end position="159"/>
    </location>
</feature>
<evidence type="ECO:0000313" key="3">
    <source>
        <dbReference type="Proteomes" id="UP000053039"/>
    </source>
</evidence>
<gene>
    <name evidence="2" type="ORF">AQI94_21690</name>
</gene>
<reference evidence="2 3" key="1">
    <citation type="submission" date="2015-10" db="EMBL/GenBank/DDBJ databases">
        <title>Draft genome sequence of Streptomyces pseudovenezuelae DSM 40212, type strain for the species Streptomyces pseudovenezuelae.</title>
        <authorList>
            <person name="Ruckert C."/>
            <person name="Winkler A."/>
            <person name="Kalinowski J."/>
            <person name="Kampfer P."/>
            <person name="Glaeser S."/>
        </authorList>
    </citation>
    <scope>NUCLEOTIDE SEQUENCE [LARGE SCALE GENOMIC DNA]</scope>
    <source>
        <strain evidence="2 3">DSM 40212</strain>
    </source>
</reference>
<evidence type="ECO:0000313" key="2">
    <source>
        <dbReference type="EMBL" id="KUM86433.1"/>
    </source>
</evidence>
<keyword evidence="1" id="KW-1133">Transmembrane helix</keyword>
<organism evidence="2 3">
    <name type="scientific">Streptomyces pseudovenezuelae</name>
    <dbReference type="NCBI Taxonomy" id="67350"/>
    <lineage>
        <taxon>Bacteria</taxon>
        <taxon>Bacillati</taxon>
        <taxon>Actinomycetota</taxon>
        <taxon>Actinomycetes</taxon>
        <taxon>Kitasatosporales</taxon>
        <taxon>Streptomycetaceae</taxon>
        <taxon>Streptomyces</taxon>
        <taxon>Streptomyces aurantiacus group</taxon>
    </lineage>
</organism>
<feature type="transmembrane region" description="Helical" evidence="1">
    <location>
        <begin position="54"/>
        <end position="74"/>
    </location>
</feature>
<keyword evidence="1" id="KW-0812">Transmembrane</keyword>
<feature type="transmembrane region" description="Helical" evidence="1">
    <location>
        <begin position="115"/>
        <end position="134"/>
    </location>
</feature>
<evidence type="ECO:0000256" key="1">
    <source>
        <dbReference type="SAM" id="Phobius"/>
    </source>
</evidence>
<dbReference type="Proteomes" id="UP000053039">
    <property type="component" value="Unassembled WGS sequence"/>
</dbReference>
<accession>A0A124H9Y6</accession>
<sequence length="171" mass="18146">MDPGSPAGGVPHGLRPVPTVALAAAAVADAFRAVAVRDHYLHPTVASLHRSGSVSMIFFDRVNLAIVLFLVWLARSRSAAQELSHLFVPRRLVLDIGRASSSEWEQKRGTTLVNLWWAAWVAHAVVLVVVGRMAPGSMAVLVVAEALLLAAAVLLGLVIERVTAALPGRPS</sequence>
<protein>
    <submittedName>
        <fullName evidence="2">Uncharacterized protein</fullName>
    </submittedName>
</protein>
<dbReference type="AlphaFoldDB" id="A0A124H9Y6"/>
<dbReference type="EMBL" id="LMWM01000024">
    <property type="protein sequence ID" value="KUM86433.1"/>
    <property type="molecule type" value="Genomic_DNA"/>
</dbReference>
<keyword evidence="1" id="KW-0472">Membrane</keyword>
<name>A0A124H9Y6_9ACTN</name>